<accession>A0A9C7FIE1</accession>
<sequence length="117" mass="13142">MASSTLHAIAVAELRHTYPVFYREYCNLVDGITNLIRDLAEQHVNDLGFTSFTETFDHASNEPVLQIVIGANKNELYLHVYIHKEHYFVIGKSGGGKPARTAEQALKIIAEKLKEVT</sequence>
<proteinExistence type="predicted"/>
<dbReference type="Proteomes" id="UP001211097">
    <property type="component" value="Chromosome"/>
</dbReference>
<protein>
    <submittedName>
        <fullName evidence="1">Uncharacterized protein</fullName>
    </submittedName>
</protein>
<evidence type="ECO:0000313" key="1">
    <source>
        <dbReference type="EMBL" id="BDT77551.1"/>
    </source>
</evidence>
<organism evidence="1">
    <name type="scientific">Polynucleobacter yangtzensis</name>
    <dbReference type="NCBI Taxonomy" id="1743159"/>
    <lineage>
        <taxon>Bacteria</taxon>
        <taxon>Pseudomonadati</taxon>
        <taxon>Pseudomonadota</taxon>
        <taxon>Betaproteobacteria</taxon>
        <taxon>Burkholderiales</taxon>
        <taxon>Burkholderiaceae</taxon>
        <taxon>Polynucleobacter</taxon>
    </lineage>
</organism>
<dbReference type="EMBL" id="AP026973">
    <property type="protein sequence ID" value="BDT77551.1"/>
    <property type="molecule type" value="Genomic_DNA"/>
</dbReference>
<dbReference type="AlphaFoldDB" id="A0A9C7FIE1"/>
<reference evidence="1" key="1">
    <citation type="submission" date="2022-11" db="EMBL/GenBank/DDBJ databases">
        <title>Complete Genome Sequences of three Polynucleobacter sp. Subcluster PnecC Strains KF022, KF023, and KF032 Isolated from a Shallow Eutrophic Lake in Japan.</title>
        <authorList>
            <person name="Ogata Y."/>
            <person name="Watanabe K."/>
            <person name="Takemine S."/>
            <person name="Shindo C."/>
            <person name="Kurokawa R."/>
            <person name="Suda W."/>
        </authorList>
    </citation>
    <scope>NUCLEOTIDE SEQUENCE</scope>
    <source>
        <strain evidence="1">KF023</strain>
    </source>
</reference>
<dbReference type="KEGG" id="pyt:PKF023_13540"/>
<name>A0A9C7FIE1_9BURK</name>
<dbReference type="RefSeq" id="WP_281741941.1">
    <property type="nucleotide sequence ID" value="NZ_AP026973.1"/>
</dbReference>
<gene>
    <name evidence="1" type="ORF">PKF023_13540</name>
</gene>